<dbReference type="Proteomes" id="UP000492821">
    <property type="component" value="Unassembled WGS sequence"/>
</dbReference>
<reference evidence="2" key="2">
    <citation type="submission" date="2020-10" db="UniProtKB">
        <authorList>
            <consortium name="WormBaseParasite"/>
        </authorList>
    </citation>
    <scope>IDENTIFICATION</scope>
</reference>
<evidence type="ECO:0000313" key="1">
    <source>
        <dbReference type="Proteomes" id="UP000492821"/>
    </source>
</evidence>
<accession>A0A7E5A243</accession>
<proteinExistence type="predicted"/>
<name>A0A7E5A243_PANRE</name>
<dbReference type="WBParaSite" id="Pan_g921.t1">
    <property type="protein sequence ID" value="Pan_g921.t1"/>
    <property type="gene ID" value="Pan_g921"/>
</dbReference>
<dbReference type="AlphaFoldDB" id="A0A7E5A243"/>
<organism evidence="1 2">
    <name type="scientific">Panagrellus redivivus</name>
    <name type="common">Microworm</name>
    <dbReference type="NCBI Taxonomy" id="6233"/>
    <lineage>
        <taxon>Eukaryota</taxon>
        <taxon>Metazoa</taxon>
        <taxon>Ecdysozoa</taxon>
        <taxon>Nematoda</taxon>
        <taxon>Chromadorea</taxon>
        <taxon>Rhabditida</taxon>
        <taxon>Tylenchina</taxon>
        <taxon>Panagrolaimomorpha</taxon>
        <taxon>Panagrolaimoidea</taxon>
        <taxon>Panagrolaimidae</taxon>
        <taxon>Panagrellus</taxon>
    </lineage>
</organism>
<reference evidence="1" key="1">
    <citation type="journal article" date="2013" name="Genetics">
        <title>The draft genome and transcriptome of Panagrellus redivivus are shaped by the harsh demands of a free-living lifestyle.</title>
        <authorList>
            <person name="Srinivasan J."/>
            <person name="Dillman A.R."/>
            <person name="Macchietto M.G."/>
            <person name="Heikkinen L."/>
            <person name="Lakso M."/>
            <person name="Fracchia K.M."/>
            <person name="Antoshechkin I."/>
            <person name="Mortazavi A."/>
            <person name="Wong G."/>
            <person name="Sternberg P.W."/>
        </authorList>
    </citation>
    <scope>NUCLEOTIDE SEQUENCE [LARGE SCALE GENOMIC DNA]</scope>
    <source>
        <strain evidence="1">MT8872</strain>
    </source>
</reference>
<evidence type="ECO:0000313" key="2">
    <source>
        <dbReference type="WBParaSite" id="Pan_g921.t1"/>
    </source>
</evidence>
<sequence length="170" mass="19593">MKKKKREPCHRRFVDIATRTRNHYAMLMKVMTAIDQSPQPLPPGNKYQQFTACFLLARLPAMTFIHTQPTVKKTMQNPRAYYKGYSRLLPGMGLFRDLITANKYSSARLCPAHRVGVHLDKSIHKDIKKLSKNHLPEAPCHEKTYKSIAGKEVVKCPEIFAIQFVLSLFH</sequence>
<keyword evidence="1" id="KW-1185">Reference proteome</keyword>
<protein>
    <submittedName>
        <fullName evidence="2">RNA-directed DNA polymerase</fullName>
    </submittedName>
</protein>